<sequence>MKRKRGSKSKERDRNKMDDVKSHKHSRRKRKSSDSESDDNSTEVTVEQVEDSKNRPPSVKKTDELENNASNTRITRHSKRLAAISASSDELKEEGTEVISSPVKTGKLSPYSISSPSKECKKRDSGTPDKHRTKDLDVWKVKSANGAGSGELQKLKICRQRSPENIPLPEEPPSNDVEESLSVVAETSGPKKVAAEDPTEEANVEEDREIGVSYEVNLADIELPATEFVENSENIRKLTNEVVEMIVSDDAAAIASSQEEVQPLVSVDEGTSSSNTMKIEEQLVFEEGKQPSLISDAVPTESVTENIDEVQLSNETVDTVQQKNEATVTVEEIQVPNEKPIEVSVIATAEISEPEDITQAEIVLTVDENAIEEPNLVAAVSERDYENLEKRKSPVPLEEDCQPVIKSVDMDEIYDYENDDAKEEYNIKKRTISKEEFDASDSEDLIFVKEIREENIVHEIESETNNTSFYEKDDDDVIPSSPKRKTDSLEIKKMSLESDKIPDKSNKRITKDRALNHEGKSVLYITNLVRPFTVNQLRELLLRTGRIVEDGFWIDSIKSRCYVQFETEDEAFETRCALHGIRWPINNPKVLNVQFATQDDLLSAQAQTHESEIPRKTEPLVVSNHITDSTQKRIDWKKHFEQYDDRPKKIKDVREWDIGKPAHPDDMMFSEADDPKRKVEQEASKRSKKDKRRKNEISDDEVTGIKITILSNHLERIDDERFCLIGIQVIIECVLLAFTVKKPRKQVSDNLPIPEAKLLDDLFRRTKAAPSIYWLPLSEEQIASKQETRRKHLEDIDRQMKKHNNDHQDSRRRERERERRRSRR</sequence>
<dbReference type="InterPro" id="IPR034257">
    <property type="entry name" value="Acinus_RRM"/>
</dbReference>
<dbReference type="Pfam" id="PF16294">
    <property type="entry name" value="RSB_motif"/>
    <property type="match status" value="1"/>
</dbReference>
<dbReference type="EMBL" id="JBBCAQ010000036">
    <property type="protein sequence ID" value="KAK7575475.1"/>
    <property type="molecule type" value="Genomic_DNA"/>
</dbReference>
<feature type="compositionally biased region" description="Acidic residues" evidence="3">
    <location>
        <begin position="197"/>
        <end position="207"/>
    </location>
</feature>
<evidence type="ECO:0000256" key="3">
    <source>
        <dbReference type="SAM" id="MobiDB-lite"/>
    </source>
</evidence>
<dbReference type="PANTHER" id="PTHR46589:SF1">
    <property type="entry name" value="APOPTOTIC CHROMATIN CONDENSATION INDUCER IN THE NUCLEUS"/>
    <property type="match status" value="1"/>
</dbReference>
<evidence type="ECO:0000256" key="1">
    <source>
        <dbReference type="ARBA" id="ARBA00022884"/>
    </source>
</evidence>
<feature type="region of interest" description="Disordered" evidence="3">
    <location>
        <begin position="654"/>
        <end position="697"/>
    </location>
</feature>
<dbReference type="Proteomes" id="UP001367676">
    <property type="component" value="Unassembled WGS sequence"/>
</dbReference>
<gene>
    <name evidence="5" type="ORF">V9T40_011761</name>
</gene>
<dbReference type="InterPro" id="IPR032552">
    <property type="entry name" value="RSB_motif"/>
</dbReference>
<reference evidence="5 6" key="1">
    <citation type="submission" date="2024-03" db="EMBL/GenBank/DDBJ databases">
        <title>Adaptation during the transition from Ophiocordyceps entomopathogen to insect associate is accompanied by gene loss and intensified selection.</title>
        <authorList>
            <person name="Ward C.M."/>
            <person name="Onetto C.A."/>
            <person name="Borneman A.R."/>
        </authorList>
    </citation>
    <scope>NUCLEOTIDE SEQUENCE [LARGE SCALE GENOMIC DNA]</scope>
    <source>
        <strain evidence="5">AWRI1</strain>
        <tissue evidence="5">Single Adult Female</tissue>
    </source>
</reference>
<feature type="compositionally biased region" description="Basic and acidic residues" evidence="3">
    <location>
        <begin position="673"/>
        <end position="685"/>
    </location>
</feature>
<dbReference type="CDD" id="cd12432">
    <property type="entry name" value="RRM_ACINU"/>
    <property type="match status" value="1"/>
</dbReference>
<comment type="caution">
    <text evidence="5">The sequence shown here is derived from an EMBL/GenBank/DDBJ whole genome shotgun (WGS) entry which is preliminary data.</text>
</comment>
<dbReference type="GO" id="GO:0061574">
    <property type="term" value="C:ASAP complex"/>
    <property type="evidence" value="ECO:0007669"/>
    <property type="project" value="TreeGrafter"/>
</dbReference>
<feature type="compositionally biased region" description="Basic and acidic residues" evidence="3">
    <location>
        <begin position="792"/>
        <end position="824"/>
    </location>
</feature>
<evidence type="ECO:0000313" key="5">
    <source>
        <dbReference type="EMBL" id="KAK7575475.1"/>
    </source>
</evidence>
<feature type="compositionally biased region" description="Basic and acidic residues" evidence="3">
    <location>
        <begin position="654"/>
        <end position="666"/>
    </location>
</feature>
<organism evidence="5 6">
    <name type="scientific">Parthenolecanium corni</name>
    <dbReference type="NCBI Taxonomy" id="536013"/>
    <lineage>
        <taxon>Eukaryota</taxon>
        <taxon>Metazoa</taxon>
        <taxon>Ecdysozoa</taxon>
        <taxon>Arthropoda</taxon>
        <taxon>Hexapoda</taxon>
        <taxon>Insecta</taxon>
        <taxon>Pterygota</taxon>
        <taxon>Neoptera</taxon>
        <taxon>Paraneoptera</taxon>
        <taxon>Hemiptera</taxon>
        <taxon>Sternorrhyncha</taxon>
        <taxon>Coccoidea</taxon>
        <taxon>Coccidae</taxon>
        <taxon>Parthenolecanium</taxon>
    </lineage>
</organism>
<evidence type="ECO:0000313" key="6">
    <source>
        <dbReference type="Proteomes" id="UP001367676"/>
    </source>
</evidence>
<dbReference type="GO" id="GO:0008380">
    <property type="term" value="P:RNA splicing"/>
    <property type="evidence" value="ECO:0007669"/>
    <property type="project" value="TreeGrafter"/>
</dbReference>
<dbReference type="GO" id="GO:0071011">
    <property type="term" value="C:precatalytic spliceosome"/>
    <property type="evidence" value="ECO:0007669"/>
    <property type="project" value="TreeGrafter"/>
</dbReference>
<dbReference type="PANTHER" id="PTHR46589">
    <property type="entry name" value="APOPTOTIC CHROMATIN CONDENSATION INDUCER IN THE NUCLEUS"/>
    <property type="match status" value="1"/>
</dbReference>
<proteinExistence type="predicted"/>
<feature type="region of interest" description="Disordered" evidence="3">
    <location>
        <begin position="786"/>
        <end position="824"/>
    </location>
</feature>
<dbReference type="InterPro" id="IPR052793">
    <property type="entry name" value="EJC-associated_protein"/>
</dbReference>
<feature type="domain" description="RRM" evidence="4">
    <location>
        <begin position="521"/>
        <end position="598"/>
    </location>
</feature>
<dbReference type="InterPro" id="IPR000504">
    <property type="entry name" value="RRM_dom"/>
</dbReference>
<keyword evidence="6" id="KW-1185">Reference proteome</keyword>
<protein>
    <recommendedName>
        <fullName evidence="4">RRM domain-containing protein</fullName>
    </recommendedName>
</protein>
<feature type="compositionally biased region" description="Basic and acidic residues" evidence="3">
    <location>
        <begin position="50"/>
        <end position="64"/>
    </location>
</feature>
<dbReference type="Gene3D" id="3.30.70.330">
    <property type="match status" value="1"/>
</dbReference>
<dbReference type="SUPFAM" id="SSF54928">
    <property type="entry name" value="RNA-binding domain, RBD"/>
    <property type="match status" value="1"/>
</dbReference>
<dbReference type="InterPro" id="IPR012677">
    <property type="entry name" value="Nucleotide-bd_a/b_plait_sf"/>
</dbReference>
<dbReference type="GO" id="GO:0003723">
    <property type="term" value="F:RNA binding"/>
    <property type="evidence" value="ECO:0007669"/>
    <property type="project" value="UniProtKB-UniRule"/>
</dbReference>
<feature type="region of interest" description="Disordered" evidence="3">
    <location>
        <begin position="1"/>
        <end position="207"/>
    </location>
</feature>
<feature type="compositionally biased region" description="Basic and acidic residues" evidence="3">
    <location>
        <begin position="118"/>
        <end position="140"/>
    </location>
</feature>
<dbReference type="AlphaFoldDB" id="A0AAN9XZU0"/>
<evidence type="ECO:0000256" key="2">
    <source>
        <dbReference type="PROSITE-ProRule" id="PRU00176"/>
    </source>
</evidence>
<dbReference type="PROSITE" id="PS50102">
    <property type="entry name" value="RRM"/>
    <property type="match status" value="1"/>
</dbReference>
<dbReference type="InterPro" id="IPR035979">
    <property type="entry name" value="RBD_domain_sf"/>
</dbReference>
<name>A0AAN9XZU0_9HEMI</name>
<keyword evidence="1 2" id="KW-0694">RNA-binding</keyword>
<feature type="compositionally biased region" description="Basic and acidic residues" evidence="3">
    <location>
        <begin position="8"/>
        <end position="21"/>
    </location>
</feature>
<accession>A0AAN9XZU0</accession>
<feature type="compositionally biased region" description="Basic residues" evidence="3">
    <location>
        <begin position="22"/>
        <end position="31"/>
    </location>
</feature>
<evidence type="ECO:0000259" key="4">
    <source>
        <dbReference type="PROSITE" id="PS50102"/>
    </source>
</evidence>